<organism evidence="1">
    <name type="scientific">Ixodes ricinus</name>
    <name type="common">Common tick</name>
    <name type="synonym">Acarus ricinus</name>
    <dbReference type="NCBI Taxonomy" id="34613"/>
    <lineage>
        <taxon>Eukaryota</taxon>
        <taxon>Metazoa</taxon>
        <taxon>Ecdysozoa</taxon>
        <taxon>Arthropoda</taxon>
        <taxon>Chelicerata</taxon>
        <taxon>Arachnida</taxon>
        <taxon>Acari</taxon>
        <taxon>Parasitiformes</taxon>
        <taxon>Ixodida</taxon>
        <taxon>Ixodoidea</taxon>
        <taxon>Ixodidae</taxon>
        <taxon>Ixodinae</taxon>
        <taxon>Ixodes</taxon>
    </lineage>
</organism>
<evidence type="ECO:0000313" key="1">
    <source>
        <dbReference type="EMBL" id="JAB82228.1"/>
    </source>
</evidence>
<proteinExistence type="evidence at transcript level"/>
<dbReference type="AlphaFoldDB" id="V5I358"/>
<reference evidence="1" key="1">
    <citation type="journal article" date="2015" name="Sci. Rep.">
        <title>Tissue- and time-dependent transcription in Ixodes ricinus salivary glands and midguts when blood feeding on the vertebrate host.</title>
        <authorList>
            <person name="Kotsyfakis M."/>
            <person name="Schwarz A."/>
            <person name="Erhart J."/>
            <person name="Ribeiro J.M."/>
        </authorList>
    </citation>
    <scope>NUCLEOTIDE SEQUENCE</scope>
    <source>
        <tissue evidence="1">Salivary gland and midgut</tissue>
    </source>
</reference>
<name>V5I358_IXORI</name>
<protein>
    <submittedName>
        <fullName evidence="1">Uncharacterized protein</fullName>
    </submittedName>
</protein>
<feature type="non-terminal residue" evidence="1">
    <location>
        <position position="1"/>
    </location>
</feature>
<accession>V5I358</accession>
<dbReference type="EMBL" id="GANP01002240">
    <property type="protein sequence ID" value="JAB82228.1"/>
    <property type="molecule type" value="mRNA"/>
</dbReference>
<sequence length="147" mass="16687">RISQVLVSPHKSFEVLPKAQKSSQLLTRVSKCSQKLARVYNCSQGLPSAQLFTHKRPQRRSQRVHRSFQVFQTTLPRKTATQLLTNGLPTCSNSSRTSLTTPRQGTLPKCSKRSQEFTTALKSFQVVPLLTHKRPKEFTMFTTALKM</sequence>